<organism evidence="1 2">
    <name type="scientific">Forsythia ovata</name>
    <dbReference type="NCBI Taxonomy" id="205694"/>
    <lineage>
        <taxon>Eukaryota</taxon>
        <taxon>Viridiplantae</taxon>
        <taxon>Streptophyta</taxon>
        <taxon>Embryophyta</taxon>
        <taxon>Tracheophyta</taxon>
        <taxon>Spermatophyta</taxon>
        <taxon>Magnoliopsida</taxon>
        <taxon>eudicotyledons</taxon>
        <taxon>Gunneridae</taxon>
        <taxon>Pentapetalae</taxon>
        <taxon>asterids</taxon>
        <taxon>lamiids</taxon>
        <taxon>Lamiales</taxon>
        <taxon>Oleaceae</taxon>
        <taxon>Forsythieae</taxon>
        <taxon>Forsythia</taxon>
    </lineage>
</organism>
<accession>A0ABD1R5P3</accession>
<dbReference type="EMBL" id="JBFOLJ010000013">
    <property type="protein sequence ID" value="KAL2483367.1"/>
    <property type="molecule type" value="Genomic_DNA"/>
</dbReference>
<protein>
    <recommendedName>
        <fullName evidence="3">Zinc finger GRF-type domain-containing protein</fullName>
    </recommendedName>
</protein>
<comment type="caution">
    <text evidence="1">The sequence shown here is derived from an EMBL/GenBank/DDBJ whole genome shotgun (WGS) entry which is preliminary data.</text>
</comment>
<name>A0ABD1R5P3_9LAMI</name>
<evidence type="ECO:0008006" key="3">
    <source>
        <dbReference type="Google" id="ProtNLM"/>
    </source>
</evidence>
<evidence type="ECO:0000313" key="2">
    <source>
        <dbReference type="Proteomes" id="UP001604277"/>
    </source>
</evidence>
<reference evidence="2" key="1">
    <citation type="submission" date="2024-07" db="EMBL/GenBank/DDBJ databases">
        <title>Two chromosome-level genome assemblies of Korean endemic species Abeliophyllum distichum and Forsythia ovata (Oleaceae).</title>
        <authorList>
            <person name="Jang H."/>
        </authorList>
    </citation>
    <scope>NUCLEOTIDE SEQUENCE [LARGE SCALE GENOMIC DNA]</scope>
</reference>
<keyword evidence="2" id="KW-1185">Reference proteome</keyword>
<proteinExistence type="predicted"/>
<dbReference type="PANTHER" id="PTHR33248">
    <property type="entry name" value="ZINC ION-BINDING PROTEIN"/>
    <property type="match status" value="1"/>
</dbReference>
<dbReference type="AlphaFoldDB" id="A0ABD1R5P3"/>
<evidence type="ECO:0000313" key="1">
    <source>
        <dbReference type="EMBL" id="KAL2483367.1"/>
    </source>
</evidence>
<gene>
    <name evidence="1" type="ORF">Fot_44811</name>
</gene>
<dbReference type="Proteomes" id="UP001604277">
    <property type="component" value="Unassembled WGS sequence"/>
</dbReference>
<sequence>MESSLATSQMSDEIVCFCGQSSVTRTSWTANNPGQRFRSCSFYGQPDAWDYYSWVDPPPHPRYKAIINKLLRKDNSKRNDEQQLRRLVKCYQIALEVFLLGVIIQKIWL</sequence>